<keyword evidence="1 3" id="KW-0067">ATP-binding</keyword>
<dbReference type="PROSITE" id="PS51192">
    <property type="entry name" value="HELICASE_ATP_BIND_1"/>
    <property type="match status" value="1"/>
</dbReference>
<dbReference type="Gene3D" id="3.40.50.300">
    <property type="entry name" value="P-loop containing nucleotide triphosphate hydrolases"/>
    <property type="match status" value="1"/>
</dbReference>
<evidence type="ECO:0000313" key="3">
    <source>
        <dbReference type="EMBL" id="RCV86442.1"/>
    </source>
</evidence>
<keyword evidence="4" id="KW-1185">Reference proteome</keyword>
<dbReference type="InterPro" id="IPR000330">
    <property type="entry name" value="SNF2_N"/>
</dbReference>
<protein>
    <submittedName>
        <fullName evidence="3">ATP-dependent helicase</fullName>
    </submittedName>
</protein>
<dbReference type="GO" id="GO:0004386">
    <property type="term" value="F:helicase activity"/>
    <property type="evidence" value="ECO:0007669"/>
    <property type="project" value="UniProtKB-KW"/>
</dbReference>
<keyword evidence="1 3" id="KW-0347">Helicase</keyword>
<gene>
    <name evidence="3" type="ORF">DU506_18410</name>
</gene>
<dbReference type="SUPFAM" id="SSF52540">
    <property type="entry name" value="P-loop containing nucleoside triphosphate hydrolases"/>
    <property type="match status" value="2"/>
</dbReference>
<dbReference type="InterPro" id="IPR014001">
    <property type="entry name" value="Helicase_ATP-bd"/>
</dbReference>
<dbReference type="PANTHER" id="PTHR10799">
    <property type="entry name" value="SNF2/RAD54 HELICASE FAMILY"/>
    <property type="match status" value="1"/>
</dbReference>
<reference evidence="3 4" key="1">
    <citation type="submission" date="2018-07" db="EMBL/GenBank/DDBJ databases">
        <title>Halomonas rutogse sp. nov., isolated from Lake TangqianCo on Tibetan Plateau.</title>
        <authorList>
            <person name="Lu H."/>
            <person name="Xing P."/>
            <person name="Wu Q."/>
        </authorList>
    </citation>
    <scope>NUCLEOTIDE SEQUENCE [LARGE SCALE GENOMIC DNA]</scope>
    <source>
        <strain evidence="3 4">TQ8S</strain>
    </source>
</reference>
<keyword evidence="1 3" id="KW-0547">Nucleotide-binding</keyword>
<organism evidence="3 4">
    <name type="scientific">Vreelandella rituensis</name>
    <dbReference type="NCBI Taxonomy" id="2282306"/>
    <lineage>
        <taxon>Bacteria</taxon>
        <taxon>Pseudomonadati</taxon>
        <taxon>Pseudomonadota</taxon>
        <taxon>Gammaproteobacteria</taxon>
        <taxon>Oceanospirillales</taxon>
        <taxon>Halomonadaceae</taxon>
        <taxon>Vreelandella</taxon>
    </lineage>
</organism>
<dbReference type="Pfam" id="PF00176">
    <property type="entry name" value="SNF2-rel_dom"/>
    <property type="match status" value="1"/>
</dbReference>
<evidence type="ECO:0000256" key="1">
    <source>
        <dbReference type="ARBA" id="ARBA00022806"/>
    </source>
</evidence>
<dbReference type="OrthoDB" id="9760715at2"/>
<dbReference type="GO" id="GO:0005524">
    <property type="term" value="F:ATP binding"/>
    <property type="evidence" value="ECO:0007669"/>
    <property type="project" value="InterPro"/>
</dbReference>
<sequence>MGTGKGPATLEALSMLLLLGEVKRVLVLGPKRVAVSTWPGEIEKFKASFGHMKIAVAVGDADTRRAAIGSDAVIVTANYDVLEWLVEYHGANWSFDCIVCDESTKLKSLRVSIQTSKSGKKFLTGQGGKRAKALARVALTRATRFICLSGTPAPNGLEDLWAQYFFLDSGRRLGTSFTAFSHRWFRARPGSDPQKQQIEPLPFADEQIRAAIKDITIALEARDYFDLPELIENDIKVEMPSAAMKLYKKMEQEMFVELEGKPIEAFSAAALSQKVLQIASGALYTDADGAWSLVHDAKIEALQSVVEEAAGMPVLCAYHFKSDLARILKAFPKAVHLGADPKIIDRWNAGEIQMLVAHPQSAGHGLSLQHGSNILCFFSSNWSLEASAQMVERLGPTRQAQSGYNRPVYVHRLIAAGTLEEVVVKRLRTKASIQDALMEAMKISR</sequence>
<evidence type="ECO:0000313" key="4">
    <source>
        <dbReference type="Proteomes" id="UP000253204"/>
    </source>
</evidence>
<dbReference type="Gene3D" id="3.40.50.10810">
    <property type="entry name" value="Tandem AAA-ATPase domain"/>
    <property type="match status" value="1"/>
</dbReference>
<dbReference type="EMBL" id="QPIJ01000065">
    <property type="protein sequence ID" value="RCV86442.1"/>
    <property type="molecule type" value="Genomic_DNA"/>
</dbReference>
<comment type="caution">
    <text evidence="3">The sequence shown here is derived from an EMBL/GenBank/DDBJ whole genome shotgun (WGS) entry which is preliminary data.</text>
</comment>
<dbReference type="InterPro" id="IPR038718">
    <property type="entry name" value="SNF2-like_sf"/>
</dbReference>
<accession>A0A368TQL0</accession>
<name>A0A368TQL0_9GAMM</name>
<dbReference type="AlphaFoldDB" id="A0A368TQL0"/>
<dbReference type="InterPro" id="IPR027417">
    <property type="entry name" value="P-loop_NTPase"/>
</dbReference>
<feature type="domain" description="Helicase ATP-binding" evidence="2">
    <location>
        <begin position="1"/>
        <end position="170"/>
    </location>
</feature>
<keyword evidence="1 3" id="KW-0378">Hydrolase</keyword>
<dbReference type="Proteomes" id="UP000253204">
    <property type="component" value="Unassembled WGS sequence"/>
</dbReference>
<proteinExistence type="predicted"/>
<evidence type="ECO:0000259" key="2">
    <source>
        <dbReference type="PROSITE" id="PS51192"/>
    </source>
</evidence>